<dbReference type="InterPro" id="IPR025937">
    <property type="entry name" value="PDGLE_dom"/>
</dbReference>
<reference evidence="9 10" key="1">
    <citation type="submission" date="2020-12" db="EMBL/GenBank/DDBJ databases">
        <title>Halosimplex halophilum sp. nov. and Halosimplex salinum sp. nov., two new members of the genus Halosimplex.</title>
        <authorList>
            <person name="Cui H.L."/>
        </authorList>
    </citation>
    <scope>NUCLEOTIDE SEQUENCE [LARGE SCALE GENOMIC DNA]</scope>
    <source>
        <strain evidence="9 10">YGH94</strain>
    </source>
</reference>
<comment type="subcellular location">
    <subcellularLocation>
        <location evidence="1">Cell membrane</location>
    </subcellularLocation>
</comment>
<gene>
    <name evidence="9" type="ORF">I7X12_07540</name>
</gene>
<dbReference type="GO" id="GO:0005886">
    <property type="term" value="C:plasma membrane"/>
    <property type="evidence" value="ECO:0007669"/>
    <property type="project" value="UniProtKB-SubCell"/>
</dbReference>
<keyword evidence="2" id="KW-1003">Cell membrane</keyword>
<dbReference type="OrthoDB" id="306607at2157"/>
<feature type="transmembrane region" description="Helical" evidence="7">
    <location>
        <begin position="12"/>
        <end position="34"/>
    </location>
</feature>
<dbReference type="Pfam" id="PF13190">
    <property type="entry name" value="PDGLE"/>
    <property type="match status" value="1"/>
</dbReference>
<protein>
    <submittedName>
        <fullName evidence="9">PDGLE domain-containing protein</fullName>
    </submittedName>
</protein>
<feature type="domain" description="PDGLE" evidence="8">
    <location>
        <begin position="30"/>
        <end position="100"/>
    </location>
</feature>
<keyword evidence="4 7" id="KW-1133">Transmembrane helix</keyword>
<evidence type="ECO:0000256" key="3">
    <source>
        <dbReference type="ARBA" id="ARBA00022692"/>
    </source>
</evidence>
<evidence type="ECO:0000259" key="8">
    <source>
        <dbReference type="Pfam" id="PF13190"/>
    </source>
</evidence>
<evidence type="ECO:0000256" key="4">
    <source>
        <dbReference type="ARBA" id="ARBA00022989"/>
    </source>
</evidence>
<dbReference type="KEGG" id="hlt:I7X12_07540"/>
<sequence length="110" mass="10965">MTDGEGSTVPDWLPKAVAVLLALALLAPVFGWAAGQVGYAEPLENAAEHTGATDDAEPVESAPFPDYGVPGLGSAPGTFVSALVGTGLTLLVAFGIGRVLGSDGDTDAVR</sequence>
<dbReference type="RefSeq" id="WP_198063223.1">
    <property type="nucleotide sequence ID" value="NZ_CP065856.1"/>
</dbReference>
<name>A0A7T3KWJ8_9EURY</name>
<evidence type="ECO:0000256" key="5">
    <source>
        <dbReference type="ARBA" id="ARBA00023136"/>
    </source>
</evidence>
<keyword evidence="3 7" id="KW-0812">Transmembrane</keyword>
<evidence type="ECO:0000256" key="7">
    <source>
        <dbReference type="SAM" id="Phobius"/>
    </source>
</evidence>
<dbReference type="Proteomes" id="UP000595001">
    <property type="component" value="Chromosome"/>
</dbReference>
<accession>A0A7T3KWJ8</accession>
<evidence type="ECO:0000256" key="1">
    <source>
        <dbReference type="ARBA" id="ARBA00004236"/>
    </source>
</evidence>
<evidence type="ECO:0000313" key="9">
    <source>
        <dbReference type="EMBL" id="QPV64454.1"/>
    </source>
</evidence>
<organism evidence="9 10">
    <name type="scientific">Halosimplex litoreum</name>
    <dbReference type="NCBI Taxonomy" id="1198301"/>
    <lineage>
        <taxon>Archaea</taxon>
        <taxon>Methanobacteriati</taxon>
        <taxon>Methanobacteriota</taxon>
        <taxon>Stenosarchaea group</taxon>
        <taxon>Halobacteria</taxon>
        <taxon>Halobacteriales</taxon>
        <taxon>Haloarculaceae</taxon>
        <taxon>Halosimplex</taxon>
    </lineage>
</organism>
<evidence type="ECO:0000256" key="6">
    <source>
        <dbReference type="SAM" id="MobiDB-lite"/>
    </source>
</evidence>
<keyword evidence="10" id="KW-1185">Reference proteome</keyword>
<dbReference type="GeneID" id="60588335"/>
<keyword evidence="5 7" id="KW-0472">Membrane</keyword>
<proteinExistence type="predicted"/>
<evidence type="ECO:0000256" key="2">
    <source>
        <dbReference type="ARBA" id="ARBA00022475"/>
    </source>
</evidence>
<feature type="transmembrane region" description="Helical" evidence="7">
    <location>
        <begin position="79"/>
        <end position="100"/>
    </location>
</feature>
<dbReference type="EMBL" id="CP065856">
    <property type="protein sequence ID" value="QPV64454.1"/>
    <property type="molecule type" value="Genomic_DNA"/>
</dbReference>
<dbReference type="AlphaFoldDB" id="A0A7T3KWJ8"/>
<feature type="region of interest" description="Disordered" evidence="6">
    <location>
        <begin position="47"/>
        <end position="67"/>
    </location>
</feature>
<evidence type="ECO:0000313" key="10">
    <source>
        <dbReference type="Proteomes" id="UP000595001"/>
    </source>
</evidence>